<evidence type="ECO:0000256" key="1">
    <source>
        <dbReference type="SAM" id="MobiDB-lite"/>
    </source>
</evidence>
<feature type="transmembrane region" description="Helical" evidence="2">
    <location>
        <begin position="108"/>
        <end position="126"/>
    </location>
</feature>
<proteinExistence type="predicted"/>
<reference evidence="3 4" key="1">
    <citation type="submission" date="2019-02" db="EMBL/GenBank/DDBJ databases">
        <title>Deep-cultivation of Planctomycetes and their phenomic and genomic characterization uncovers novel biology.</title>
        <authorList>
            <person name="Wiegand S."/>
            <person name="Jogler M."/>
            <person name="Boedeker C."/>
            <person name="Pinto D."/>
            <person name="Vollmers J."/>
            <person name="Rivas-Marin E."/>
            <person name="Kohn T."/>
            <person name="Peeters S.H."/>
            <person name="Heuer A."/>
            <person name="Rast P."/>
            <person name="Oberbeckmann S."/>
            <person name="Bunk B."/>
            <person name="Jeske O."/>
            <person name="Meyerdierks A."/>
            <person name="Storesund J.E."/>
            <person name="Kallscheuer N."/>
            <person name="Luecker S."/>
            <person name="Lage O.M."/>
            <person name="Pohl T."/>
            <person name="Merkel B.J."/>
            <person name="Hornburger P."/>
            <person name="Mueller R.-W."/>
            <person name="Bruemmer F."/>
            <person name="Labrenz M."/>
            <person name="Spormann A.M."/>
            <person name="Op Den Camp H."/>
            <person name="Overmann J."/>
            <person name="Amann R."/>
            <person name="Jetten M.S.M."/>
            <person name="Mascher T."/>
            <person name="Medema M.H."/>
            <person name="Devos D.P."/>
            <person name="Kaster A.-K."/>
            <person name="Ovreas L."/>
            <person name="Rohde M."/>
            <person name="Galperin M.Y."/>
            <person name="Jogler C."/>
        </authorList>
    </citation>
    <scope>NUCLEOTIDE SEQUENCE [LARGE SCALE GENOMIC DNA]</scope>
    <source>
        <strain evidence="3 4">Pla52n</strain>
    </source>
</reference>
<evidence type="ECO:0000313" key="3">
    <source>
        <dbReference type="EMBL" id="TWT86414.1"/>
    </source>
</evidence>
<keyword evidence="2" id="KW-1133">Transmembrane helix</keyword>
<feature type="transmembrane region" description="Helical" evidence="2">
    <location>
        <begin position="147"/>
        <end position="169"/>
    </location>
</feature>
<name>A0A5C5ZGG7_9BACT</name>
<protein>
    <submittedName>
        <fullName evidence="3">Uncharacterized protein</fullName>
    </submittedName>
</protein>
<dbReference type="EMBL" id="SJPN01000045">
    <property type="protein sequence ID" value="TWT86414.1"/>
    <property type="molecule type" value="Genomic_DNA"/>
</dbReference>
<comment type="caution">
    <text evidence="3">The sequence shown here is derived from an EMBL/GenBank/DDBJ whole genome shotgun (WGS) entry which is preliminary data.</text>
</comment>
<dbReference type="Proteomes" id="UP000320176">
    <property type="component" value="Unassembled WGS sequence"/>
</dbReference>
<feature type="transmembrane region" description="Helical" evidence="2">
    <location>
        <begin position="66"/>
        <end position="88"/>
    </location>
</feature>
<evidence type="ECO:0000256" key="2">
    <source>
        <dbReference type="SAM" id="Phobius"/>
    </source>
</evidence>
<keyword evidence="4" id="KW-1185">Reference proteome</keyword>
<dbReference type="AlphaFoldDB" id="A0A5C5ZGG7"/>
<sequence>MKSSPNPYVSPESFDESRTKESRFDHARVPRTLAAKLTTNCVVWQLVLQGYLSTSWLFASARGIALGIYSLLVLAFTTLAVLIILISVKSDHGGQLRTKRFSGILPTTGATVLTYVAAITFLFHGIKLSCGIDVFRLAAIVGDTLQFVIPIAAIFSLHTLNAIWCIWGARHYAKLSLVLTHTFINLSPGMLIYFLWACGR</sequence>
<organism evidence="3 4">
    <name type="scientific">Stieleria varia</name>
    <dbReference type="NCBI Taxonomy" id="2528005"/>
    <lineage>
        <taxon>Bacteria</taxon>
        <taxon>Pseudomonadati</taxon>
        <taxon>Planctomycetota</taxon>
        <taxon>Planctomycetia</taxon>
        <taxon>Pirellulales</taxon>
        <taxon>Pirellulaceae</taxon>
        <taxon>Stieleria</taxon>
    </lineage>
</organism>
<keyword evidence="2" id="KW-0812">Transmembrane</keyword>
<accession>A0A5C5ZGG7</accession>
<keyword evidence="2" id="KW-0472">Membrane</keyword>
<gene>
    <name evidence="3" type="ORF">Pla52n_70850</name>
</gene>
<feature type="transmembrane region" description="Helical" evidence="2">
    <location>
        <begin position="175"/>
        <end position="196"/>
    </location>
</feature>
<evidence type="ECO:0000313" key="4">
    <source>
        <dbReference type="Proteomes" id="UP000320176"/>
    </source>
</evidence>
<feature type="region of interest" description="Disordered" evidence="1">
    <location>
        <begin position="1"/>
        <end position="21"/>
    </location>
</feature>